<organism evidence="6 7">
    <name type="scientific">Pedosphaera parvula (strain Ellin514)</name>
    <dbReference type="NCBI Taxonomy" id="320771"/>
    <lineage>
        <taxon>Bacteria</taxon>
        <taxon>Pseudomonadati</taxon>
        <taxon>Verrucomicrobiota</taxon>
        <taxon>Pedosphaerae</taxon>
        <taxon>Pedosphaerales</taxon>
        <taxon>Pedosphaeraceae</taxon>
        <taxon>Pedosphaera</taxon>
    </lineage>
</organism>
<evidence type="ECO:0000256" key="3">
    <source>
        <dbReference type="ARBA" id="ARBA00023326"/>
    </source>
</evidence>
<dbReference type="SUPFAM" id="SSF81296">
    <property type="entry name" value="E set domains"/>
    <property type="match status" value="1"/>
</dbReference>
<proteinExistence type="inferred from homology"/>
<dbReference type="RefSeq" id="WP_007414314.1">
    <property type="nucleotide sequence ID" value="NZ_ABOX02000008.1"/>
</dbReference>
<keyword evidence="3" id="KW-0624">Polysaccharide degradation</keyword>
<evidence type="ECO:0000259" key="4">
    <source>
        <dbReference type="Pfam" id="PF00759"/>
    </source>
</evidence>
<dbReference type="Pfam" id="PF02927">
    <property type="entry name" value="CelD_N"/>
    <property type="match status" value="1"/>
</dbReference>
<dbReference type="Gene3D" id="2.60.40.10">
    <property type="entry name" value="Immunoglobulins"/>
    <property type="match status" value="1"/>
</dbReference>
<dbReference type="AlphaFoldDB" id="B9XER6"/>
<dbReference type="InterPro" id="IPR012341">
    <property type="entry name" value="6hp_glycosidase-like_sf"/>
</dbReference>
<protein>
    <submittedName>
        <fullName evidence="6">Glycoside hydrolase family 9 domain protein Ig domain protein</fullName>
    </submittedName>
</protein>
<dbReference type="GO" id="GO:0000272">
    <property type="term" value="P:polysaccharide catabolic process"/>
    <property type="evidence" value="ECO:0007669"/>
    <property type="project" value="UniProtKB-KW"/>
</dbReference>
<comment type="caution">
    <text evidence="6">The sequence shown here is derived from an EMBL/GenBank/DDBJ whole genome shotgun (WGS) entry which is preliminary data.</text>
</comment>
<evidence type="ECO:0000256" key="2">
    <source>
        <dbReference type="ARBA" id="ARBA00023277"/>
    </source>
</evidence>
<feature type="domain" description="Cellulase Ig-like" evidence="5">
    <location>
        <begin position="184"/>
        <end position="277"/>
    </location>
</feature>
<feature type="domain" description="Glycoside hydrolase family 9" evidence="4">
    <location>
        <begin position="369"/>
        <end position="725"/>
    </location>
</feature>
<evidence type="ECO:0000259" key="5">
    <source>
        <dbReference type="Pfam" id="PF02927"/>
    </source>
</evidence>
<evidence type="ECO:0000313" key="6">
    <source>
        <dbReference type="EMBL" id="EEF61780.1"/>
    </source>
</evidence>
<keyword evidence="2" id="KW-0119">Carbohydrate metabolism</keyword>
<accession>B9XER6</accession>
<keyword evidence="7" id="KW-1185">Reference proteome</keyword>
<evidence type="ECO:0000256" key="1">
    <source>
        <dbReference type="ARBA" id="ARBA00007072"/>
    </source>
</evidence>
<dbReference type="OrthoDB" id="175752at2"/>
<dbReference type="EMBL" id="ABOX02000008">
    <property type="protein sequence ID" value="EEF61780.1"/>
    <property type="molecule type" value="Genomic_DNA"/>
</dbReference>
<evidence type="ECO:0000313" key="7">
    <source>
        <dbReference type="Proteomes" id="UP000003688"/>
    </source>
</evidence>
<dbReference type="Pfam" id="PF00759">
    <property type="entry name" value="Glyco_hydro_9"/>
    <property type="match status" value="1"/>
</dbReference>
<dbReference type="InterPro" id="IPR001701">
    <property type="entry name" value="Glyco_hydro_9"/>
</dbReference>
<dbReference type="CDD" id="cd02850">
    <property type="entry name" value="E_set_Cellulase_N"/>
    <property type="match status" value="1"/>
</dbReference>
<dbReference type="InterPro" id="IPR013783">
    <property type="entry name" value="Ig-like_fold"/>
</dbReference>
<name>B9XER6_PEDPL</name>
<dbReference type="Gene3D" id="1.50.10.10">
    <property type="match status" value="1"/>
</dbReference>
<dbReference type="Proteomes" id="UP000003688">
    <property type="component" value="Unassembled WGS sequence"/>
</dbReference>
<gene>
    <name evidence="6" type="ORF">Cflav_PD4820</name>
</gene>
<dbReference type="GO" id="GO:0008810">
    <property type="term" value="F:cellulase activity"/>
    <property type="evidence" value="ECO:0007669"/>
    <property type="project" value="InterPro"/>
</dbReference>
<reference evidence="6 7" key="1">
    <citation type="journal article" date="2011" name="J. Bacteriol.">
        <title>Genome sequence of 'Pedosphaera parvula' Ellin514, an aerobic Verrucomicrobial isolate from pasture soil.</title>
        <authorList>
            <person name="Kant R."/>
            <person name="van Passel M.W."/>
            <person name="Sangwan P."/>
            <person name="Palva A."/>
            <person name="Lucas S."/>
            <person name="Copeland A."/>
            <person name="Lapidus A."/>
            <person name="Glavina Del Rio T."/>
            <person name="Dalin E."/>
            <person name="Tice H."/>
            <person name="Bruce D."/>
            <person name="Goodwin L."/>
            <person name="Pitluck S."/>
            <person name="Chertkov O."/>
            <person name="Larimer F.W."/>
            <person name="Land M.L."/>
            <person name="Hauser L."/>
            <person name="Brettin T.S."/>
            <person name="Detter J.C."/>
            <person name="Han S."/>
            <person name="de Vos W.M."/>
            <person name="Janssen P.H."/>
            <person name="Smidt H."/>
        </authorList>
    </citation>
    <scope>NUCLEOTIDE SEQUENCE [LARGE SCALE GENOMIC DNA]</scope>
    <source>
        <strain evidence="6 7">Ellin514</strain>
    </source>
</reference>
<comment type="similarity">
    <text evidence="1">Belongs to the glycosyl hydrolase 9 (cellulase E) family.</text>
</comment>
<dbReference type="SUPFAM" id="SSF48208">
    <property type="entry name" value="Six-hairpin glycosidases"/>
    <property type="match status" value="1"/>
</dbReference>
<dbReference type="STRING" id="320771.Cflav_PD4820"/>
<dbReference type="InterPro" id="IPR004197">
    <property type="entry name" value="Cellulase_Ig-like"/>
</dbReference>
<keyword evidence="6" id="KW-0378">Hydrolase</keyword>
<dbReference type="InterPro" id="IPR014756">
    <property type="entry name" value="Ig_E-set"/>
</dbReference>
<dbReference type="InterPro" id="IPR008928">
    <property type="entry name" value="6-hairpin_glycosidase_sf"/>
</dbReference>
<sequence length="972" mass="107097" precursor="true">MQKKCFVFRSLVSTLVRPRLKNRFKPLSCGRGFLAALLVPGFLNCASAAIPLPIDIQTPAPGDHALRILSPNLLELFLVNTKQPDPARVNDWDWVNDQQTFVSPDMSSVRVIVNGQTNLVTGVGFKRRPLYAPLLAWDLRIGNQLYLQLSNSIAAGAAVQVINNGTLWPTNMAFRAAADTLRFNPAIHVNQEGYLPSYPKKAAIGYYLGDLGEMTIPANQFSIVNASSGTTVYQGTLTLRPDVGYNYTPTPYRKVYEADFSSLTTPGEYRLAVPGMGASLPFRVDDGIAMAFARTYALGMFHQRGGFAVDMPFTRFTHAADHLAPASVPTNASAPFAFTWQTVSNYCLEVNSDNPPQTAPALTNYSTQLYPFVNQGTVSVSGGHFEAGDYNRVTYNGAQLVHTLVFAADSLPGVGALDNLGIPESGDGISDVLQEAKWEADFLARMQDADGGFYYSVYPQFREYELDVLPENGDPQVVWPKNTGCTAAAVAALAQCASSPRFKQAYPQVASNYWAKAQLGWQFLTNAIARFGLDGSYQKVQHFDDDFTHHDELAWAACEMFLASGDPQYQAKLFEWFPNPTDFTTFRWGWLRMYACYGNAVRDYAFAVRNGRLSNAQIQQDYLEKCINVITNCGNDILSWSQDNAYGTSFPDLSKAYRGGGWYFSSAQAFDMVVAYQFNPDPQYVDALLRNLNFESGCNPVNVSYITGLGWKRLRNIVDQYSLNDRRALPKDGIPISNLQTGFQPTWVYGWELSGLTYPSDNVDTSPYPYYDRWCDDWNVSTEGSTTDTARSFAGLVWLAAQTPLASQLWRSTNASIIAPTTASLPNQPVTVTLNVADTNLSTARIMWEASGQEPAFGSQNYTFSPGSQAGTYWIEAEVQWPDGRRAFATNSITVSPNAPPFLSQLQKVFGGGFTFVLTGTPMATYIIQSSADLVSWNPLATNALPANGVLTITDPQSGSASRRYYRALKSP</sequence>